<dbReference type="OrthoDB" id="981524at2"/>
<keyword evidence="3" id="KW-1185">Reference proteome</keyword>
<keyword evidence="1" id="KW-0472">Membrane</keyword>
<dbReference type="AlphaFoldDB" id="A0A1G5CCV6"/>
<dbReference type="RefSeq" id="WP_091140750.1">
    <property type="nucleotide sequence ID" value="NZ_FMVF01000003.1"/>
</dbReference>
<name>A0A1G5CCV6_9FLAO</name>
<keyword evidence="1" id="KW-1133">Transmembrane helix</keyword>
<proteinExistence type="predicted"/>
<dbReference type="EMBL" id="FMVF01000003">
    <property type="protein sequence ID" value="SCY00177.1"/>
    <property type="molecule type" value="Genomic_DNA"/>
</dbReference>
<protein>
    <submittedName>
        <fullName evidence="2">Uncharacterized protein</fullName>
    </submittedName>
</protein>
<keyword evidence="1" id="KW-0812">Transmembrane</keyword>
<dbReference type="Proteomes" id="UP000199354">
    <property type="component" value="Unassembled WGS sequence"/>
</dbReference>
<feature type="transmembrane region" description="Helical" evidence="1">
    <location>
        <begin position="45"/>
        <end position="65"/>
    </location>
</feature>
<evidence type="ECO:0000313" key="2">
    <source>
        <dbReference type="EMBL" id="SCY00177.1"/>
    </source>
</evidence>
<evidence type="ECO:0000313" key="3">
    <source>
        <dbReference type="Proteomes" id="UP000199354"/>
    </source>
</evidence>
<sequence length="128" mass="14499">MKPFKLDEHQIDPGFRIPEGYFDAFQQQVSTKIAKPKVIPLYRKPWFYATAAAVVVGLGITYFNAVATPTVSTSVAIENYLAAQPLTQDLLVELLETEDLDQLQAEHQFDQEVLEETLSHTNIENLIY</sequence>
<dbReference type="STRING" id="490189.SAMN02927903_00499"/>
<accession>A0A1G5CCV6</accession>
<gene>
    <name evidence="2" type="ORF">SAMN02927903_00499</name>
</gene>
<reference evidence="2 3" key="1">
    <citation type="submission" date="2016-10" db="EMBL/GenBank/DDBJ databases">
        <authorList>
            <person name="de Groot N.N."/>
        </authorList>
    </citation>
    <scope>NUCLEOTIDE SEQUENCE [LARGE SCALE GENOMIC DNA]</scope>
    <source>
        <strain evidence="2 3">CGMCC 1.7031</strain>
    </source>
</reference>
<evidence type="ECO:0000256" key="1">
    <source>
        <dbReference type="SAM" id="Phobius"/>
    </source>
</evidence>
<organism evidence="2 3">
    <name type="scientific">Flavobacterium caeni</name>
    <dbReference type="NCBI Taxonomy" id="490189"/>
    <lineage>
        <taxon>Bacteria</taxon>
        <taxon>Pseudomonadati</taxon>
        <taxon>Bacteroidota</taxon>
        <taxon>Flavobacteriia</taxon>
        <taxon>Flavobacteriales</taxon>
        <taxon>Flavobacteriaceae</taxon>
        <taxon>Flavobacterium</taxon>
    </lineage>
</organism>